<feature type="domain" description="Proline dehydrogenase" evidence="6">
    <location>
        <begin position="4"/>
        <end position="63"/>
    </location>
</feature>
<comment type="caution">
    <text evidence="7">The sequence shown here is derived from an EMBL/GenBank/DDBJ whole genome shotgun (WGS) entry which is preliminary data.</text>
</comment>
<dbReference type="GO" id="GO:0004657">
    <property type="term" value="F:proline dehydrogenase activity"/>
    <property type="evidence" value="ECO:0007669"/>
    <property type="project" value="UniProtKB-EC"/>
</dbReference>
<reference evidence="7" key="1">
    <citation type="submission" date="2023-03" db="EMBL/GenBank/DDBJ databases">
        <authorList>
            <person name="Steffen K."/>
            <person name="Cardenas P."/>
        </authorList>
    </citation>
    <scope>NUCLEOTIDE SEQUENCE</scope>
</reference>
<dbReference type="GO" id="GO:0005739">
    <property type="term" value="C:mitochondrion"/>
    <property type="evidence" value="ECO:0007669"/>
    <property type="project" value="TreeGrafter"/>
</dbReference>
<dbReference type="PANTHER" id="PTHR13914:SF0">
    <property type="entry name" value="PROLINE DEHYDROGENASE 1, MITOCHONDRIAL"/>
    <property type="match status" value="1"/>
</dbReference>
<keyword evidence="5" id="KW-0274">FAD</keyword>
<evidence type="ECO:0000256" key="4">
    <source>
        <dbReference type="ARBA" id="ARBA00023062"/>
    </source>
</evidence>
<name>A0AA35T9W0_GEOBA</name>
<evidence type="ECO:0000313" key="7">
    <source>
        <dbReference type="EMBL" id="CAI8043924.1"/>
    </source>
</evidence>
<gene>
    <name evidence="7" type="ORF">GBAR_LOCUS24393</name>
</gene>
<keyword evidence="8" id="KW-1185">Reference proteome</keyword>
<evidence type="ECO:0000256" key="1">
    <source>
        <dbReference type="ARBA" id="ARBA00004739"/>
    </source>
</evidence>
<accession>A0AA35T9W0</accession>
<comment type="similarity">
    <text evidence="2 5">Belongs to the proline oxidase family.</text>
</comment>
<evidence type="ECO:0000313" key="8">
    <source>
        <dbReference type="Proteomes" id="UP001174909"/>
    </source>
</evidence>
<dbReference type="EC" id="1.5.5.2" evidence="5"/>
<comment type="function">
    <text evidence="5">Converts proline to delta-1-pyrroline-5-carboxylate.</text>
</comment>
<evidence type="ECO:0000256" key="5">
    <source>
        <dbReference type="RuleBase" id="RU364054"/>
    </source>
</evidence>
<keyword evidence="4 5" id="KW-0642">Proline metabolism</keyword>
<proteinExistence type="inferred from homology"/>
<dbReference type="SUPFAM" id="SSF51730">
    <property type="entry name" value="FAD-linked oxidoreductase"/>
    <property type="match status" value="1"/>
</dbReference>
<keyword evidence="3 5" id="KW-0560">Oxidoreductase</keyword>
<dbReference type="InterPro" id="IPR002872">
    <property type="entry name" value="Proline_DH_dom"/>
</dbReference>
<protein>
    <recommendedName>
        <fullName evidence="5">Proline dehydrogenase</fullName>
        <ecNumber evidence="5">1.5.5.2</ecNumber>
    </recommendedName>
</protein>
<keyword evidence="5" id="KW-0285">Flavoprotein</keyword>
<dbReference type="Proteomes" id="UP001174909">
    <property type="component" value="Unassembled WGS sequence"/>
</dbReference>
<comment type="pathway">
    <text evidence="1">Amino-acid degradation; L-proline degradation into L-glutamate; L-glutamate from L-proline: step 1/2.</text>
</comment>
<dbReference type="AlphaFoldDB" id="A0AA35T9W0"/>
<evidence type="ECO:0000259" key="6">
    <source>
        <dbReference type="Pfam" id="PF01619"/>
    </source>
</evidence>
<dbReference type="GO" id="GO:0010133">
    <property type="term" value="P:L-proline catabolic process to L-glutamate"/>
    <property type="evidence" value="ECO:0007669"/>
    <property type="project" value="TreeGrafter"/>
</dbReference>
<dbReference type="InterPro" id="IPR015659">
    <property type="entry name" value="Proline_oxidase"/>
</dbReference>
<comment type="catalytic activity">
    <reaction evidence="5">
        <text>L-proline + a quinone = (S)-1-pyrroline-5-carboxylate + a quinol + H(+)</text>
        <dbReference type="Rhea" id="RHEA:23784"/>
        <dbReference type="ChEBI" id="CHEBI:15378"/>
        <dbReference type="ChEBI" id="CHEBI:17388"/>
        <dbReference type="ChEBI" id="CHEBI:24646"/>
        <dbReference type="ChEBI" id="CHEBI:60039"/>
        <dbReference type="ChEBI" id="CHEBI:132124"/>
        <dbReference type="EC" id="1.5.5.2"/>
    </reaction>
</comment>
<dbReference type="Pfam" id="PF01619">
    <property type="entry name" value="Pro_dh"/>
    <property type="match status" value="1"/>
</dbReference>
<organism evidence="7 8">
    <name type="scientific">Geodia barretti</name>
    <name type="common">Barrett's horny sponge</name>
    <dbReference type="NCBI Taxonomy" id="519541"/>
    <lineage>
        <taxon>Eukaryota</taxon>
        <taxon>Metazoa</taxon>
        <taxon>Porifera</taxon>
        <taxon>Demospongiae</taxon>
        <taxon>Heteroscleromorpha</taxon>
        <taxon>Tetractinellida</taxon>
        <taxon>Astrophorina</taxon>
        <taxon>Geodiidae</taxon>
        <taxon>Geodia</taxon>
    </lineage>
</organism>
<dbReference type="Gene3D" id="3.20.20.220">
    <property type="match status" value="1"/>
</dbReference>
<evidence type="ECO:0000256" key="2">
    <source>
        <dbReference type="ARBA" id="ARBA00005869"/>
    </source>
</evidence>
<dbReference type="GO" id="GO:0071949">
    <property type="term" value="F:FAD binding"/>
    <property type="evidence" value="ECO:0007669"/>
    <property type="project" value="TreeGrafter"/>
</dbReference>
<comment type="cofactor">
    <cofactor evidence="5">
        <name>FAD</name>
        <dbReference type="ChEBI" id="CHEBI:57692"/>
    </cofactor>
</comment>
<dbReference type="InterPro" id="IPR029041">
    <property type="entry name" value="FAD-linked_oxidoreductase-like"/>
</dbReference>
<sequence>MEKYRISKSDGSVVFGQLLGMCDHITFTLGKYGYAPYKYMPYGPVEDVIPYLIRRAHENKAMLEGADEERKLVRTELKRRFLQLKFQ</sequence>
<evidence type="ECO:0000256" key="3">
    <source>
        <dbReference type="ARBA" id="ARBA00023002"/>
    </source>
</evidence>
<dbReference type="EMBL" id="CASHTH010003370">
    <property type="protein sequence ID" value="CAI8043924.1"/>
    <property type="molecule type" value="Genomic_DNA"/>
</dbReference>
<dbReference type="PANTHER" id="PTHR13914">
    <property type="entry name" value="PROLINE OXIDASE"/>
    <property type="match status" value="1"/>
</dbReference>